<reference evidence="2" key="2">
    <citation type="journal article" date="2023" name="Commun. Biol.">
        <title>Intrasexual cuticular hydrocarbon dimorphism in a wasp sheds light on hydrocarbon biosynthesis genes in Hymenoptera.</title>
        <authorList>
            <person name="Moris V.C."/>
            <person name="Podsiadlowski L."/>
            <person name="Martin S."/>
            <person name="Oeyen J.P."/>
            <person name="Donath A."/>
            <person name="Petersen M."/>
            <person name="Wilbrandt J."/>
            <person name="Misof B."/>
            <person name="Liedtke D."/>
            <person name="Thamm M."/>
            <person name="Scheiner R."/>
            <person name="Schmitt T."/>
            <person name="Niehuis O."/>
        </authorList>
    </citation>
    <scope>NUCLEOTIDE SEQUENCE</scope>
    <source>
        <strain evidence="2">GBR_01_08_01A</strain>
    </source>
</reference>
<feature type="compositionally biased region" description="Basic and acidic residues" evidence="1">
    <location>
        <begin position="440"/>
        <end position="477"/>
    </location>
</feature>
<feature type="region of interest" description="Disordered" evidence="1">
    <location>
        <begin position="598"/>
        <end position="702"/>
    </location>
</feature>
<feature type="compositionally biased region" description="Basic and acidic residues" evidence="1">
    <location>
        <begin position="321"/>
        <end position="353"/>
    </location>
</feature>
<feature type="compositionally biased region" description="Basic and acidic residues" evidence="1">
    <location>
        <begin position="111"/>
        <end position="124"/>
    </location>
</feature>
<feature type="compositionally biased region" description="Polar residues" evidence="1">
    <location>
        <begin position="1041"/>
        <end position="1050"/>
    </location>
</feature>
<feature type="compositionally biased region" description="Polar residues" evidence="1">
    <location>
        <begin position="647"/>
        <end position="656"/>
    </location>
</feature>
<feature type="compositionally biased region" description="Basic and acidic residues" evidence="1">
    <location>
        <begin position="87"/>
        <end position="102"/>
    </location>
</feature>
<feature type="compositionally biased region" description="Low complexity" evidence="1">
    <location>
        <begin position="956"/>
        <end position="972"/>
    </location>
</feature>
<feature type="compositionally biased region" description="Basic and acidic residues" evidence="1">
    <location>
        <begin position="390"/>
        <end position="407"/>
    </location>
</feature>
<feature type="compositionally biased region" description="Basic and acidic residues" evidence="1">
    <location>
        <begin position="264"/>
        <end position="275"/>
    </location>
</feature>
<feature type="region of interest" description="Disordered" evidence="1">
    <location>
        <begin position="999"/>
        <end position="1023"/>
    </location>
</feature>
<keyword evidence="3" id="KW-1185">Reference proteome</keyword>
<feature type="compositionally biased region" description="Basic and acidic residues" evidence="1">
    <location>
        <begin position="134"/>
        <end position="161"/>
    </location>
</feature>
<feature type="compositionally biased region" description="Low complexity" evidence="1">
    <location>
        <begin position="1014"/>
        <end position="1023"/>
    </location>
</feature>
<feature type="compositionally biased region" description="Polar residues" evidence="1">
    <location>
        <begin position="357"/>
        <end position="367"/>
    </location>
</feature>
<comment type="caution">
    <text evidence="2">The sequence shown here is derived from an EMBL/GenBank/DDBJ whole genome shotgun (WGS) entry which is preliminary data.</text>
</comment>
<feature type="compositionally biased region" description="Polar residues" evidence="1">
    <location>
        <begin position="193"/>
        <end position="209"/>
    </location>
</feature>
<reference evidence="2" key="1">
    <citation type="submission" date="2021-08" db="EMBL/GenBank/DDBJ databases">
        <authorList>
            <person name="Misof B."/>
            <person name="Oliver O."/>
            <person name="Podsiadlowski L."/>
            <person name="Donath A."/>
            <person name="Peters R."/>
            <person name="Mayer C."/>
            <person name="Rust J."/>
            <person name="Gunkel S."/>
            <person name="Lesny P."/>
            <person name="Martin S."/>
            <person name="Oeyen J.P."/>
            <person name="Petersen M."/>
            <person name="Panagiotis P."/>
            <person name="Wilbrandt J."/>
            <person name="Tanja T."/>
        </authorList>
    </citation>
    <scope>NUCLEOTIDE SEQUENCE</scope>
    <source>
        <strain evidence="2">GBR_01_08_01A</strain>
        <tissue evidence="2">Thorax + abdomen</tissue>
    </source>
</reference>
<evidence type="ECO:0000256" key="1">
    <source>
        <dbReference type="SAM" id="MobiDB-lite"/>
    </source>
</evidence>
<dbReference type="Proteomes" id="UP001258017">
    <property type="component" value="Unassembled WGS sequence"/>
</dbReference>
<feature type="region of interest" description="Disordered" evidence="1">
    <location>
        <begin position="519"/>
        <end position="564"/>
    </location>
</feature>
<feature type="compositionally biased region" description="Low complexity" evidence="1">
    <location>
        <begin position="616"/>
        <end position="629"/>
    </location>
</feature>
<dbReference type="EMBL" id="JAIFRP010000007">
    <property type="protein sequence ID" value="KAK2587316.1"/>
    <property type="molecule type" value="Genomic_DNA"/>
</dbReference>
<protein>
    <submittedName>
        <fullName evidence="2">Uncharacterized protein</fullName>
    </submittedName>
</protein>
<feature type="compositionally biased region" description="Low complexity" evidence="1">
    <location>
        <begin position="307"/>
        <end position="320"/>
    </location>
</feature>
<feature type="compositionally biased region" description="Polar residues" evidence="1">
    <location>
        <begin position="666"/>
        <end position="687"/>
    </location>
</feature>
<feature type="region of interest" description="Disordered" evidence="1">
    <location>
        <begin position="61"/>
        <end position="282"/>
    </location>
</feature>
<evidence type="ECO:0000313" key="3">
    <source>
        <dbReference type="Proteomes" id="UP001258017"/>
    </source>
</evidence>
<feature type="compositionally biased region" description="Polar residues" evidence="1">
    <location>
        <begin position="1098"/>
        <end position="1140"/>
    </location>
</feature>
<evidence type="ECO:0000313" key="2">
    <source>
        <dbReference type="EMBL" id="KAK2587316.1"/>
    </source>
</evidence>
<gene>
    <name evidence="2" type="ORF">KPH14_003035</name>
</gene>
<accession>A0AAD9RY28</accession>
<organism evidence="2 3">
    <name type="scientific">Odynerus spinipes</name>
    <dbReference type="NCBI Taxonomy" id="1348599"/>
    <lineage>
        <taxon>Eukaryota</taxon>
        <taxon>Metazoa</taxon>
        <taxon>Ecdysozoa</taxon>
        <taxon>Arthropoda</taxon>
        <taxon>Hexapoda</taxon>
        <taxon>Insecta</taxon>
        <taxon>Pterygota</taxon>
        <taxon>Neoptera</taxon>
        <taxon>Endopterygota</taxon>
        <taxon>Hymenoptera</taxon>
        <taxon>Apocrita</taxon>
        <taxon>Aculeata</taxon>
        <taxon>Vespoidea</taxon>
        <taxon>Vespidae</taxon>
        <taxon>Eumeninae</taxon>
        <taxon>Odynerus</taxon>
    </lineage>
</organism>
<feature type="region of interest" description="Disordered" evidence="1">
    <location>
        <begin position="1036"/>
        <end position="1056"/>
    </location>
</feature>
<feature type="compositionally biased region" description="Low complexity" evidence="1">
    <location>
        <begin position="239"/>
        <end position="263"/>
    </location>
</feature>
<feature type="compositionally biased region" description="Low complexity" evidence="1">
    <location>
        <begin position="526"/>
        <end position="541"/>
    </location>
</feature>
<feature type="region of interest" description="Disordered" evidence="1">
    <location>
        <begin position="927"/>
        <end position="977"/>
    </location>
</feature>
<sequence>MAPYEFYGKSESLCERMHIAVAYLDSFTKTLRVVDEQRSHTLGGRGSAKFDAKLADTIETTTTGAASTLRSRSGRDRKTQSPSRRVSNPERNNDRPSSRNLDDASQVEEPFGSRDRKLADKNVDSGKISNAADSRQRASRRNDRKYLPEQDEKRESRKLDQDVTLEAPRPRKENSASRRGSSRGSLKKETDQNLDNNTGPSVFSGITENSRSRTGRKIQTAYNDRELKKQVPTSRRFGSQSSDVESSTSSSRRSSNKSRGSTKSTDDSAARKKLDVSLTESESVRVDIPLTLATTDYPAYTTIINDINENPNISPRSSSRNAERHSDDKELSRSNTKESRNSERTKNRGRANDDVETSNTRAVNSRRGSSRFVDFTTPETIEVSSVRSKSRTEGRSSVRGRNPEQKSRNSGSEPAKSRSKGRSLDIVPRSVSNGVSGQGEIKRRSSGDRNSPDGRSRNTERKSKQAENKVQDQDARGRSRGKARTEVTTLKTLDVPTPIALEITTWPSESTTIPVSEPSITTVRASGQRESTRTTTEGSSRARGRKRANGQGRNSGKEDYFNQGLGFRGRKFPIDGVTKNPSDSVKISTVKVDNYVRGNPGWTLRRRPSHGDKLETSSVPTTSTSTATTVREQINEIAPSDDRLNNKESSTVNPTTRRGPKKSKNNESSTVASTTNDPRKANQNSEKGTAAKIESEESDNYPPDFKARILQLKNSNAKIPAIKSTPRPSTEGKKISANLFSERSKLKLELARRLVKPELSDQANVLDVTTPISPSKLRSTDVPIAEETKKVAKLAKTTPSSRQDDRRKVEKAVKQLKLSRARKVLDEEHSDLETRTSRPKKGRVISERTVTSISVEEDPSNYVVETVTKITEEVSSMKIDASQLRQSSSRKENPEDVAATTLKPVKTFSTTLRNPVKNIKQGNLFARRTKSPEKDSSTTPVGSFNVPEEATKFPYLSSTTDSNELSSSTNDNVKPKTKTLSTLNSVTRSNFQSNYPKKLKQKTVEDTNEIPQQTTARTSSATSRYTRKKIEAFKPFDPIPKTTTESIQSTVRRREYRPRTATYRRHSELPTTLVQSTTKVDSTPGVAITPKTPKYSASLKSSTPTARSIAQEPQVSVRISNDTTVESGITDSSNGDTGTSNIFNPTRSAFLSGNSTLLEQLRSTVAPLLNSLGNKTPIFASSYRNVNNGSSTPRITPNGSSPRFSARYKGAELFVRKPSSGYQPTVPSITSSSTTPATPLEVFTTKTTDNFESVAPPSWSTDLGITRSPVGILDSQSLDTNNLR</sequence>
<feature type="compositionally biased region" description="Polar residues" evidence="1">
    <location>
        <begin position="377"/>
        <end position="387"/>
    </location>
</feature>
<name>A0AAD9RY28_9HYME</name>
<feature type="region of interest" description="Disordered" evidence="1">
    <location>
        <begin position="1076"/>
        <end position="1140"/>
    </location>
</feature>
<feature type="region of interest" description="Disordered" evidence="1">
    <location>
        <begin position="307"/>
        <end position="489"/>
    </location>
</feature>
<proteinExistence type="predicted"/>